<reference evidence="4 5" key="1">
    <citation type="submission" date="2018-03" db="EMBL/GenBank/DDBJ databases">
        <title>Bioinformatic expansion and discovery of thiopeptide antibiotics.</title>
        <authorList>
            <person name="Schwalen C.J."/>
            <person name="Hudson G.A."/>
            <person name="Mitchell D.A."/>
        </authorList>
    </citation>
    <scope>NUCLEOTIDE SEQUENCE [LARGE SCALE GENOMIC DNA]</scope>
    <source>
        <strain evidence="4 5">ATCC 21389</strain>
    </source>
</reference>
<evidence type="ECO:0000256" key="1">
    <source>
        <dbReference type="SAM" id="Phobius"/>
    </source>
</evidence>
<dbReference type="Proteomes" id="UP000248039">
    <property type="component" value="Unassembled WGS sequence"/>
</dbReference>
<dbReference type="InterPro" id="IPR040884">
    <property type="entry name" value="SLATT_1"/>
</dbReference>
<feature type="transmembrane region" description="Helical" evidence="1">
    <location>
        <begin position="217"/>
        <end position="236"/>
    </location>
</feature>
<dbReference type="AlphaFoldDB" id="A0A2V4NXK9"/>
<dbReference type="NCBIfam" id="NF033610">
    <property type="entry name" value="SLATT_3"/>
    <property type="match status" value="1"/>
</dbReference>
<dbReference type="NCBIfam" id="NF033634">
    <property type="entry name" value="SLATT_1"/>
    <property type="match status" value="1"/>
</dbReference>
<organism evidence="4 5">
    <name type="scientific">Streptomyces tateyamensis</name>
    <dbReference type="NCBI Taxonomy" id="565073"/>
    <lineage>
        <taxon>Bacteria</taxon>
        <taxon>Bacillati</taxon>
        <taxon>Actinomycetota</taxon>
        <taxon>Actinomycetes</taxon>
        <taxon>Kitasatosporales</taxon>
        <taxon>Streptomycetaceae</taxon>
        <taxon>Streptomyces</taxon>
    </lineage>
</organism>
<keyword evidence="1" id="KW-0812">Transmembrane</keyword>
<dbReference type="Pfam" id="PF18184">
    <property type="entry name" value="SLATT_3"/>
    <property type="match status" value="1"/>
</dbReference>
<evidence type="ECO:0000313" key="5">
    <source>
        <dbReference type="Proteomes" id="UP000248039"/>
    </source>
</evidence>
<name>A0A2V4NXK9_9ACTN</name>
<feature type="transmembrane region" description="Helical" evidence="1">
    <location>
        <begin position="36"/>
        <end position="54"/>
    </location>
</feature>
<accession>A0A2V4NXK9</accession>
<comment type="caution">
    <text evidence="4">The sequence shown here is derived from an EMBL/GenBank/DDBJ whole genome shotgun (WGS) entry which is preliminary data.</text>
</comment>
<keyword evidence="5" id="KW-1185">Reference proteome</keyword>
<dbReference type="Pfam" id="PF18181">
    <property type="entry name" value="SLATT_1"/>
    <property type="match status" value="1"/>
</dbReference>
<gene>
    <name evidence="4" type="ORF">C7C46_06460</name>
</gene>
<sequence>MARWDPSTIDEADFLPEPFRTADQAALLGQRQALRWYRGLILMLVLAAAMGVVATGKGPAPLVSLAAFLVGCFFWSRLRAANPQAHWYQARAAAESVKTLAWAYAVRARPFAGPAESLEVDEDYRALVSQLLVTFGDYGVFPPQAAPEITEGMRRLRAESLVTRRTFYLRLRVEQQRTWYLARAQAYESQSVTWELATGVLMIVGAAGAVAQATGVLSVSVFAACAAAAAAVIAWTELMQLRPLVLGYQLAARELDLVWGRLSTLELGARDAEAEWARLAGDVESAVAREHTGWRSRRAFPR</sequence>
<evidence type="ECO:0000313" key="4">
    <source>
        <dbReference type="EMBL" id="PYC85384.1"/>
    </source>
</evidence>
<feature type="transmembrane region" description="Helical" evidence="1">
    <location>
        <begin position="192"/>
        <end position="211"/>
    </location>
</feature>
<dbReference type="RefSeq" id="WP_110666664.1">
    <property type="nucleotide sequence ID" value="NZ_PYBW01000022.1"/>
</dbReference>
<evidence type="ECO:0000259" key="2">
    <source>
        <dbReference type="Pfam" id="PF18181"/>
    </source>
</evidence>
<evidence type="ECO:0000259" key="3">
    <source>
        <dbReference type="Pfam" id="PF18184"/>
    </source>
</evidence>
<proteinExistence type="predicted"/>
<feature type="domain" description="SMODS and SLOG-associating 2TM effector" evidence="3">
    <location>
        <begin position="16"/>
        <end position="165"/>
    </location>
</feature>
<protein>
    <recommendedName>
        <fullName evidence="6">DUF4231 domain-containing protein</fullName>
    </recommendedName>
</protein>
<evidence type="ECO:0008006" key="6">
    <source>
        <dbReference type="Google" id="ProtNLM"/>
    </source>
</evidence>
<dbReference type="EMBL" id="PYBW01000022">
    <property type="protein sequence ID" value="PYC85384.1"/>
    <property type="molecule type" value="Genomic_DNA"/>
</dbReference>
<feature type="domain" description="SMODS and SLOG-associating 2TM effector" evidence="2">
    <location>
        <begin position="168"/>
        <end position="294"/>
    </location>
</feature>
<feature type="transmembrane region" description="Helical" evidence="1">
    <location>
        <begin position="60"/>
        <end position="78"/>
    </location>
</feature>
<keyword evidence="1" id="KW-1133">Transmembrane helix</keyword>
<dbReference type="OrthoDB" id="9806639at2"/>
<keyword evidence="1" id="KW-0472">Membrane</keyword>
<dbReference type="InterPro" id="IPR041116">
    <property type="entry name" value="SLATT_3"/>
</dbReference>